<dbReference type="EMBL" id="LFWV01000008">
    <property type="protein sequence ID" value="KON32211.1"/>
    <property type="molecule type" value="Genomic_DNA"/>
</dbReference>
<reference evidence="2" key="1">
    <citation type="submission" date="2015-06" db="EMBL/GenBank/DDBJ databases">
        <title>New insights into the roles of widespread benthic archaea in carbon and nitrogen cycling.</title>
        <authorList>
            <person name="Lazar C.S."/>
            <person name="Baker B.J."/>
            <person name="Seitz K.W."/>
            <person name="Hyde A.S."/>
            <person name="Dick G.J."/>
            <person name="Hinrichs K.-U."/>
            <person name="Teske A.P."/>
        </authorList>
    </citation>
    <scope>NUCLEOTIDE SEQUENCE [LARGE SCALE GENOMIC DNA]</scope>
</reference>
<dbReference type="PANTHER" id="PTHR38031:SF1">
    <property type="entry name" value="SULFUR CARRIER PROTEIN CYSO"/>
    <property type="match status" value="1"/>
</dbReference>
<dbReference type="InterPro" id="IPR016155">
    <property type="entry name" value="Mopterin_synth/thiamin_S_b"/>
</dbReference>
<evidence type="ECO:0008006" key="3">
    <source>
        <dbReference type="Google" id="ProtNLM"/>
    </source>
</evidence>
<comment type="caution">
    <text evidence="1">The sequence shown here is derived from an EMBL/GenBank/DDBJ whole genome shotgun (WGS) entry which is preliminary data.</text>
</comment>
<dbReference type="SUPFAM" id="SSF54285">
    <property type="entry name" value="MoaD/ThiS"/>
    <property type="match status" value="1"/>
</dbReference>
<dbReference type="InterPro" id="IPR010038">
    <property type="entry name" value="MoaD_arc-typ"/>
</dbReference>
<dbReference type="AlphaFoldDB" id="A0A0M0BVK6"/>
<proteinExistence type="predicted"/>
<accession>A0A0M0BVK6</accession>
<dbReference type="PANTHER" id="PTHR38031">
    <property type="entry name" value="SULFUR CARRIER PROTEIN SLR0821-RELATED"/>
    <property type="match status" value="1"/>
</dbReference>
<name>A0A0M0BVK6_9ARCH</name>
<dbReference type="Gene3D" id="3.10.20.30">
    <property type="match status" value="1"/>
</dbReference>
<dbReference type="Proteomes" id="UP000054016">
    <property type="component" value="Unassembled WGS sequence"/>
</dbReference>
<sequence>MQVSVRFFTSLRELIGRKEETLEFPEGVAVKVDTVMEVLRQRYGKPLVEYVYDCETGDVKGFLQLLVNGKSVTTLNGLQTELSTGDVLAILPPVGGG</sequence>
<protein>
    <recommendedName>
        <fullName evidence="3">MoaD/ThiS family protein</fullName>
    </recommendedName>
</protein>
<dbReference type="InterPro" id="IPR012675">
    <property type="entry name" value="Beta-grasp_dom_sf"/>
</dbReference>
<organism evidence="1 2">
    <name type="scientific">miscellaneous Crenarchaeota group-1 archaeon SG8-32-3</name>
    <dbReference type="NCBI Taxonomy" id="1685125"/>
    <lineage>
        <taxon>Archaea</taxon>
        <taxon>Candidatus Bathyarchaeota</taxon>
        <taxon>MCG-1</taxon>
    </lineage>
</organism>
<dbReference type="Pfam" id="PF02597">
    <property type="entry name" value="ThiS"/>
    <property type="match status" value="1"/>
</dbReference>
<evidence type="ECO:0000313" key="2">
    <source>
        <dbReference type="Proteomes" id="UP000054016"/>
    </source>
</evidence>
<dbReference type="NCBIfam" id="TIGR01687">
    <property type="entry name" value="moaD_arch"/>
    <property type="match status" value="1"/>
</dbReference>
<dbReference type="InterPro" id="IPR003749">
    <property type="entry name" value="ThiS/MoaD-like"/>
</dbReference>
<dbReference type="InterPro" id="IPR052045">
    <property type="entry name" value="Sulfur_Carrier/Prot_Modifier"/>
</dbReference>
<gene>
    <name evidence="1" type="ORF">AC478_00915</name>
</gene>
<evidence type="ECO:0000313" key="1">
    <source>
        <dbReference type="EMBL" id="KON32211.1"/>
    </source>
</evidence>